<name>A0ABP9JQE0_9MICO</name>
<feature type="domain" description="Amine oxidase" evidence="1">
    <location>
        <begin position="25"/>
        <end position="280"/>
    </location>
</feature>
<dbReference type="Pfam" id="PF01593">
    <property type="entry name" value="Amino_oxidase"/>
    <property type="match status" value="1"/>
</dbReference>
<dbReference type="RefSeq" id="WP_345509167.1">
    <property type="nucleotide sequence ID" value="NZ_BAABIW010000028.1"/>
</dbReference>
<evidence type="ECO:0000259" key="1">
    <source>
        <dbReference type="Pfam" id="PF01593"/>
    </source>
</evidence>
<dbReference type="Gene3D" id="1.10.3110.10">
    <property type="entry name" value="protoporphyrinogen ix oxidase, domain 3"/>
    <property type="match status" value="1"/>
</dbReference>
<organism evidence="2 3">
    <name type="scientific">Terrabacter aeriphilus</name>
    <dbReference type="NCBI Taxonomy" id="515662"/>
    <lineage>
        <taxon>Bacteria</taxon>
        <taxon>Bacillati</taxon>
        <taxon>Actinomycetota</taxon>
        <taxon>Actinomycetes</taxon>
        <taxon>Micrococcales</taxon>
        <taxon>Intrasporangiaceae</taxon>
        <taxon>Terrabacter</taxon>
    </lineage>
</organism>
<dbReference type="Proteomes" id="UP001500427">
    <property type="component" value="Unassembled WGS sequence"/>
</dbReference>
<evidence type="ECO:0000313" key="3">
    <source>
        <dbReference type="Proteomes" id="UP001500427"/>
    </source>
</evidence>
<comment type="caution">
    <text evidence="2">The sequence shown here is derived from an EMBL/GenBank/DDBJ whole genome shotgun (WGS) entry which is preliminary data.</text>
</comment>
<dbReference type="EMBL" id="BAABIW010000028">
    <property type="protein sequence ID" value="GAA5036070.1"/>
    <property type="molecule type" value="Genomic_DNA"/>
</dbReference>
<dbReference type="PANTHER" id="PTHR42923:SF17">
    <property type="entry name" value="AMINE OXIDASE DOMAIN-CONTAINING PROTEIN"/>
    <property type="match status" value="1"/>
</dbReference>
<dbReference type="PANTHER" id="PTHR42923">
    <property type="entry name" value="PROTOPORPHYRINOGEN OXIDASE"/>
    <property type="match status" value="1"/>
</dbReference>
<dbReference type="SUPFAM" id="SSF51905">
    <property type="entry name" value="FAD/NAD(P)-binding domain"/>
    <property type="match status" value="1"/>
</dbReference>
<accession>A0ABP9JQE0</accession>
<keyword evidence="3" id="KW-1185">Reference proteome</keyword>
<sequence>MTRSDRPVPTPGAQRPTAAVIGAGISGLTAAHVLSTTHDVTLFEADTRLGGHAHTHDVVGRDGSLRIDSGFIVHNERTYPHLLRLFRELDVPTQATEMSMSITCGGCGLSYAGGRGAKGMFAQKRRLADPRFVRMLTEVPRFHKAAQALLLDGSQDPTWGEFLAAQGFSEYFVRHFAIPLVACVWSCGDLDASVYPARHLFRFLDHHGMLTVTGSPTWRTVTGGSATYVDRLVERLPDVRRDSPVTAVSRHDDGVDVLVRDGQTATFDRAVVATHADSALALLADATPDEKRDLGAIGYSRNTTWLHRDSSVLPRPQQAKASWNYRMTACDAPAPDVTVSYWMNRLHGITDADDHVVTLNPEGIVDESLVTARMTYDHPIFTREAVEAAGRLRDAGGERLAFAGAHLGWGFHEDGCRSGVEAAQSLGVRW</sequence>
<proteinExistence type="predicted"/>
<protein>
    <submittedName>
        <fullName evidence="2">FAD-dependent oxidoreductase</fullName>
    </submittedName>
</protein>
<dbReference type="Gene3D" id="3.90.660.20">
    <property type="entry name" value="Protoporphyrinogen oxidase, mitochondrial, domain 2"/>
    <property type="match status" value="1"/>
</dbReference>
<evidence type="ECO:0000313" key="2">
    <source>
        <dbReference type="EMBL" id="GAA5036070.1"/>
    </source>
</evidence>
<dbReference type="InterPro" id="IPR036188">
    <property type="entry name" value="FAD/NAD-bd_sf"/>
</dbReference>
<reference evidence="3" key="1">
    <citation type="journal article" date="2019" name="Int. J. Syst. Evol. Microbiol.">
        <title>The Global Catalogue of Microorganisms (GCM) 10K type strain sequencing project: providing services to taxonomists for standard genome sequencing and annotation.</title>
        <authorList>
            <consortium name="The Broad Institute Genomics Platform"/>
            <consortium name="The Broad Institute Genome Sequencing Center for Infectious Disease"/>
            <person name="Wu L."/>
            <person name="Ma J."/>
        </authorList>
    </citation>
    <scope>NUCLEOTIDE SEQUENCE [LARGE SCALE GENOMIC DNA]</scope>
    <source>
        <strain evidence="3">JCM 17687</strain>
    </source>
</reference>
<dbReference type="Gene3D" id="3.50.50.60">
    <property type="entry name" value="FAD/NAD(P)-binding domain"/>
    <property type="match status" value="1"/>
</dbReference>
<dbReference type="InterPro" id="IPR002937">
    <property type="entry name" value="Amino_oxidase"/>
</dbReference>
<gene>
    <name evidence="2" type="ORF">GCM10023258_38640</name>
</gene>
<dbReference type="InterPro" id="IPR050464">
    <property type="entry name" value="Zeta_carotene_desat/Oxidored"/>
</dbReference>